<dbReference type="SMART" id="SM00100">
    <property type="entry name" value="cNMP"/>
    <property type="match status" value="1"/>
</dbReference>
<accession>A0A5S9Q0T9</accession>
<sequence>MTMTEQQILANMRQHFDQLLDFPEDQWKLTLPHLSVKTVPAKYSLQSVGEKSTRHYYIVDGLVRFYYITPDGKELNKGFYKNNHIVGSLSAIILDEPCRFAIETLEPSTLVSIDLGGISATATDTSPAWQRLHKYSCEMMLIRNERREAELLTMTTKQRFQQFVRNFPDLFERIPQYHIASYLGITPVALSKYKQQWLVNQ</sequence>
<dbReference type="EMBL" id="CACSIM010000004">
    <property type="protein sequence ID" value="CAA0111032.1"/>
    <property type="molecule type" value="Genomic_DNA"/>
</dbReference>
<dbReference type="OrthoDB" id="9798104at2"/>
<keyword evidence="4" id="KW-1185">Reference proteome</keyword>
<evidence type="ECO:0000313" key="2">
    <source>
        <dbReference type="EMBL" id="CAA0093277.1"/>
    </source>
</evidence>
<name>A0A5S9Q0T9_9GAMM</name>
<evidence type="ECO:0000259" key="1">
    <source>
        <dbReference type="SMART" id="SM00100"/>
    </source>
</evidence>
<organism evidence="3 5">
    <name type="scientific">Zhongshania aliphaticivorans</name>
    <dbReference type="NCBI Taxonomy" id="1470434"/>
    <lineage>
        <taxon>Bacteria</taxon>
        <taxon>Pseudomonadati</taxon>
        <taxon>Pseudomonadota</taxon>
        <taxon>Gammaproteobacteria</taxon>
        <taxon>Cellvibrionales</taxon>
        <taxon>Spongiibacteraceae</taxon>
        <taxon>Zhongshania</taxon>
    </lineage>
</organism>
<dbReference type="InterPro" id="IPR000595">
    <property type="entry name" value="cNMP-bd_dom"/>
</dbReference>
<evidence type="ECO:0000313" key="3">
    <source>
        <dbReference type="EMBL" id="CAA0111032.1"/>
    </source>
</evidence>
<evidence type="ECO:0000313" key="5">
    <source>
        <dbReference type="Proteomes" id="UP000439591"/>
    </source>
</evidence>
<feature type="domain" description="Cyclic nucleotide-binding" evidence="1">
    <location>
        <begin position="18"/>
        <end position="140"/>
    </location>
</feature>
<dbReference type="CDD" id="cd00038">
    <property type="entry name" value="CAP_ED"/>
    <property type="match status" value="1"/>
</dbReference>
<dbReference type="Proteomes" id="UP000439591">
    <property type="component" value="Unassembled WGS sequence"/>
</dbReference>
<protein>
    <recommendedName>
        <fullName evidence="1">Cyclic nucleotide-binding domain-containing protein</fullName>
    </recommendedName>
</protein>
<dbReference type="SUPFAM" id="SSF51206">
    <property type="entry name" value="cAMP-binding domain-like"/>
    <property type="match status" value="1"/>
</dbReference>
<evidence type="ECO:0000313" key="4">
    <source>
        <dbReference type="Proteomes" id="UP000435877"/>
    </source>
</evidence>
<dbReference type="AlphaFoldDB" id="A0A5S9Q0T9"/>
<dbReference type="EMBL" id="CACSIK010000001">
    <property type="protein sequence ID" value="CAA0093277.1"/>
    <property type="molecule type" value="Genomic_DNA"/>
</dbReference>
<dbReference type="Pfam" id="PF00027">
    <property type="entry name" value="cNMP_binding"/>
    <property type="match status" value="1"/>
</dbReference>
<dbReference type="Proteomes" id="UP000435877">
    <property type="component" value="Unassembled WGS sequence"/>
</dbReference>
<dbReference type="Gene3D" id="2.60.120.10">
    <property type="entry name" value="Jelly Rolls"/>
    <property type="match status" value="1"/>
</dbReference>
<reference evidence="4 5" key="1">
    <citation type="submission" date="2019-11" db="EMBL/GenBank/DDBJ databases">
        <authorList>
            <person name="Holert J."/>
        </authorList>
    </citation>
    <scope>NUCLEOTIDE SEQUENCE [LARGE SCALE GENOMIC DNA]</scope>
    <source>
        <strain evidence="3">BC3_2A</strain>
        <strain evidence="2">SB11_1A</strain>
    </source>
</reference>
<dbReference type="InterPro" id="IPR014710">
    <property type="entry name" value="RmlC-like_jellyroll"/>
</dbReference>
<dbReference type="InterPro" id="IPR018490">
    <property type="entry name" value="cNMP-bd_dom_sf"/>
</dbReference>
<proteinExistence type="predicted"/>
<gene>
    <name evidence="2" type="ORF">IHBHHGIJ_02443</name>
    <name evidence="3" type="ORF">KFEGEMFD_02630</name>
</gene>
<dbReference type="RefSeq" id="WP_159268982.1">
    <property type="nucleotide sequence ID" value="NZ_CACSIK010000001.1"/>
</dbReference>